<dbReference type="RefSeq" id="WP_285982983.1">
    <property type="nucleotide sequence ID" value="NZ_JASVDS010000003.1"/>
</dbReference>
<feature type="compositionally biased region" description="Low complexity" evidence="1">
    <location>
        <begin position="323"/>
        <end position="348"/>
    </location>
</feature>
<reference evidence="3 4" key="1">
    <citation type="submission" date="2023-06" db="EMBL/GenBank/DDBJ databases">
        <title>Pelomonas sp. APW6 16S ribosomal RNA gene genome sequencing and assembly.</title>
        <authorList>
            <person name="Woo H."/>
        </authorList>
    </citation>
    <scope>NUCLEOTIDE SEQUENCE [LARGE SCALE GENOMIC DNA]</scope>
    <source>
        <strain evidence="3 4">APW6</strain>
    </source>
</reference>
<evidence type="ECO:0000313" key="4">
    <source>
        <dbReference type="Proteomes" id="UP001238603"/>
    </source>
</evidence>
<feature type="chain" id="PRO_5045369469" description="DUF2125 domain-containing protein" evidence="2">
    <location>
        <begin position="27"/>
        <end position="357"/>
    </location>
</feature>
<feature type="signal peptide" evidence="2">
    <location>
        <begin position="1"/>
        <end position="26"/>
    </location>
</feature>
<dbReference type="EMBL" id="JASVDS010000003">
    <property type="protein sequence ID" value="MDL5032918.1"/>
    <property type="molecule type" value="Genomic_DNA"/>
</dbReference>
<gene>
    <name evidence="3" type="ORF">QRD43_13465</name>
</gene>
<evidence type="ECO:0000256" key="2">
    <source>
        <dbReference type="SAM" id="SignalP"/>
    </source>
</evidence>
<sequence>MSHTPLRRLVPAACLSLALAPALALADDAPVTMNLMPLPGTQQQHDFRIKAVTDMKFKAREGASDEEIQQINAKMGAVKMPMTMTLQMSQRLQAGKKDAQGHIPVTARIEYGTMEMRMGDGDLVPGMPAKRMPSMQFNADIIDGRYENIRLSGEGAAQLPPQMMEGVFRKTFDALAQMNGTPLRVGESVEMPLEMNVPLPSLPGGSNAGKMSARYTLTKVEAGVAYFDIGATMDFKLDLPMPAAAASAASAASAAGDAAPAPASLQLVMTGSGTGHLQLRLADRLQQRTDLDLRMDMRMPMPDGHSMQMNLQMDMAGVGKALPAGPAKPTSKPASKPATTPASPTAKSAGDKAKAAK</sequence>
<evidence type="ECO:0000256" key="1">
    <source>
        <dbReference type="SAM" id="MobiDB-lite"/>
    </source>
</evidence>
<feature type="region of interest" description="Disordered" evidence="1">
    <location>
        <begin position="317"/>
        <end position="357"/>
    </location>
</feature>
<keyword evidence="4" id="KW-1185">Reference proteome</keyword>
<protein>
    <recommendedName>
        <fullName evidence="5">DUF2125 domain-containing protein</fullName>
    </recommendedName>
</protein>
<evidence type="ECO:0000313" key="3">
    <source>
        <dbReference type="EMBL" id="MDL5032918.1"/>
    </source>
</evidence>
<dbReference type="Proteomes" id="UP001238603">
    <property type="component" value="Unassembled WGS sequence"/>
</dbReference>
<keyword evidence="2" id="KW-0732">Signal</keyword>
<proteinExistence type="predicted"/>
<comment type="caution">
    <text evidence="3">The sequence shown here is derived from an EMBL/GenBank/DDBJ whole genome shotgun (WGS) entry which is preliminary data.</text>
</comment>
<accession>A0ABT7LJ75</accession>
<organism evidence="3 4">
    <name type="scientific">Roseateles subflavus</name>
    <dbReference type="NCBI Taxonomy" id="3053353"/>
    <lineage>
        <taxon>Bacteria</taxon>
        <taxon>Pseudomonadati</taxon>
        <taxon>Pseudomonadota</taxon>
        <taxon>Betaproteobacteria</taxon>
        <taxon>Burkholderiales</taxon>
        <taxon>Sphaerotilaceae</taxon>
        <taxon>Roseateles</taxon>
    </lineage>
</organism>
<evidence type="ECO:0008006" key="5">
    <source>
        <dbReference type="Google" id="ProtNLM"/>
    </source>
</evidence>
<name>A0ABT7LJ75_9BURK</name>